<dbReference type="EMBL" id="NXIF01000005">
    <property type="protein sequence ID" value="PKI82082.1"/>
    <property type="molecule type" value="Genomic_DNA"/>
</dbReference>
<keyword evidence="7 10" id="KW-1133">Transmembrane helix</keyword>
<dbReference type="InterPro" id="IPR004563">
    <property type="entry name" value="Apolipo_AcylTrfase"/>
</dbReference>
<dbReference type="InterPro" id="IPR036526">
    <property type="entry name" value="C-N_Hydrolase_sf"/>
</dbReference>
<dbReference type="GO" id="GO:0005886">
    <property type="term" value="C:plasma membrane"/>
    <property type="evidence" value="ECO:0007669"/>
    <property type="project" value="UniProtKB-SubCell"/>
</dbReference>
<keyword evidence="13" id="KW-1185">Reference proteome</keyword>
<comment type="subcellular location">
    <subcellularLocation>
        <location evidence="1">Cell membrane</location>
        <topology evidence="1">Multi-pass membrane protein</topology>
    </subcellularLocation>
</comment>
<dbReference type="Pfam" id="PF00795">
    <property type="entry name" value="CN_hydrolase"/>
    <property type="match status" value="1"/>
</dbReference>
<keyword evidence="4" id="KW-0997">Cell inner membrane</keyword>
<dbReference type="OrthoDB" id="9804277at2"/>
<keyword evidence="9 12" id="KW-0012">Acyltransferase</keyword>
<dbReference type="InterPro" id="IPR059109">
    <property type="entry name" value="Lnt_membrane_dom"/>
</dbReference>
<name>A0A2N1J6J8_9BACT</name>
<dbReference type="RefSeq" id="WP_101183361.1">
    <property type="nucleotide sequence ID" value="NZ_CP031218.1"/>
</dbReference>
<sequence>MFLVKQVNFNKTIIIKGLLTAILLSCFIYLSHFKIEIKLLNSILGLASIYMLLTIPRLSLVIAGFFTGILWFYWIAFSFVYYELSYLIPFITISFGLVMALLFFLIDFIKKPIFRAFAIFALTYIEPFSFNWFKLELLFIDSYFNTSKLAFALIIISMFFLTRKLKYKPLAIVFLLFAIDYSKPIEIKEPKLKIYMSKLNISQSLKWSNKNRLNIIDRNIDEINNAIDKGYDLVILPETAFPLILNKNQFLMEFLKKKSIKIDIITGAMSSDKNGYYNSTFHFSNTKVKIANKVVLVPFGEEIPLPKILTNFINKIFFDGAQDYSKATLPTNFDINGYSFRNAICYEATTDEIFQNLNKTKYIIAISNNAWFVPSIEPTIQKLLMKYYAKKYGVIIYHIVNKSDNFIIKP</sequence>
<dbReference type="GO" id="GO:0016410">
    <property type="term" value="F:N-acyltransferase activity"/>
    <property type="evidence" value="ECO:0007669"/>
    <property type="project" value="InterPro"/>
</dbReference>
<comment type="similarity">
    <text evidence="2">Belongs to the CN hydrolase family. Apolipoprotein N-acyltransferase subfamily.</text>
</comment>
<dbReference type="KEGG" id="ahs:AHALO_0453"/>
<feature type="transmembrane region" description="Helical" evidence="10">
    <location>
        <begin position="113"/>
        <end position="130"/>
    </location>
</feature>
<evidence type="ECO:0000256" key="3">
    <source>
        <dbReference type="ARBA" id="ARBA00022475"/>
    </source>
</evidence>
<evidence type="ECO:0000259" key="11">
    <source>
        <dbReference type="PROSITE" id="PS50263"/>
    </source>
</evidence>
<organism evidence="12 13">
    <name type="scientific">Malaciobacter halophilus</name>
    <dbReference type="NCBI Taxonomy" id="197482"/>
    <lineage>
        <taxon>Bacteria</taxon>
        <taxon>Pseudomonadati</taxon>
        <taxon>Campylobacterota</taxon>
        <taxon>Epsilonproteobacteria</taxon>
        <taxon>Campylobacterales</taxon>
        <taxon>Arcobacteraceae</taxon>
        <taxon>Malaciobacter</taxon>
    </lineage>
</organism>
<feature type="transmembrane region" description="Helical" evidence="10">
    <location>
        <begin position="142"/>
        <end position="161"/>
    </location>
</feature>
<dbReference type="InterPro" id="IPR003010">
    <property type="entry name" value="C-N_Hydrolase"/>
</dbReference>
<dbReference type="Gene3D" id="3.60.110.10">
    <property type="entry name" value="Carbon-nitrogen hydrolase"/>
    <property type="match status" value="1"/>
</dbReference>
<evidence type="ECO:0000313" key="12">
    <source>
        <dbReference type="EMBL" id="PKI82082.1"/>
    </source>
</evidence>
<evidence type="ECO:0000256" key="9">
    <source>
        <dbReference type="ARBA" id="ARBA00023315"/>
    </source>
</evidence>
<evidence type="ECO:0000256" key="5">
    <source>
        <dbReference type="ARBA" id="ARBA00022679"/>
    </source>
</evidence>
<feature type="domain" description="CN hydrolase" evidence="11">
    <location>
        <begin position="197"/>
        <end position="410"/>
    </location>
</feature>
<accession>A0A2N1J6J8</accession>
<dbReference type="Pfam" id="PF26365">
    <property type="entry name" value="ApoNAT_membrane"/>
    <property type="match status" value="1"/>
</dbReference>
<keyword evidence="6 10" id="KW-0812">Transmembrane</keyword>
<keyword evidence="5 12" id="KW-0808">Transferase</keyword>
<keyword evidence="8 10" id="KW-0472">Membrane</keyword>
<dbReference type="PROSITE" id="PS50263">
    <property type="entry name" value="CN_HYDROLASE"/>
    <property type="match status" value="1"/>
</dbReference>
<reference evidence="12 13" key="1">
    <citation type="submission" date="2017-09" db="EMBL/GenBank/DDBJ databases">
        <title>Genomics of the genus Arcobacter.</title>
        <authorList>
            <person name="Perez-Cataluna A."/>
            <person name="Figueras M.J."/>
            <person name="Salas-Masso N."/>
        </authorList>
    </citation>
    <scope>NUCLEOTIDE SEQUENCE [LARGE SCALE GENOMIC DNA]</scope>
    <source>
        <strain evidence="12 13">DSM 18005</strain>
    </source>
</reference>
<dbReference type="InterPro" id="IPR059110">
    <property type="entry name" value="Lnt_campylobact"/>
</dbReference>
<evidence type="ECO:0000256" key="1">
    <source>
        <dbReference type="ARBA" id="ARBA00004651"/>
    </source>
</evidence>
<evidence type="ECO:0000256" key="7">
    <source>
        <dbReference type="ARBA" id="ARBA00022989"/>
    </source>
</evidence>
<feature type="transmembrane region" description="Helical" evidence="10">
    <location>
        <begin position="86"/>
        <end position="106"/>
    </location>
</feature>
<dbReference type="NCBIfam" id="NF008934">
    <property type="entry name" value="PRK12291.1"/>
    <property type="match status" value="1"/>
</dbReference>
<evidence type="ECO:0000256" key="6">
    <source>
        <dbReference type="ARBA" id="ARBA00022692"/>
    </source>
</evidence>
<dbReference type="GO" id="GO:0042158">
    <property type="term" value="P:lipoprotein biosynthetic process"/>
    <property type="evidence" value="ECO:0007669"/>
    <property type="project" value="InterPro"/>
</dbReference>
<evidence type="ECO:0000256" key="8">
    <source>
        <dbReference type="ARBA" id="ARBA00023136"/>
    </source>
</evidence>
<dbReference type="NCBIfam" id="TIGR00546">
    <property type="entry name" value="lnt"/>
    <property type="match status" value="1"/>
</dbReference>
<dbReference type="AlphaFoldDB" id="A0A2N1J6J8"/>
<dbReference type="Proteomes" id="UP000233248">
    <property type="component" value="Unassembled WGS sequence"/>
</dbReference>
<evidence type="ECO:0000256" key="4">
    <source>
        <dbReference type="ARBA" id="ARBA00022519"/>
    </source>
</evidence>
<evidence type="ECO:0000313" key="13">
    <source>
        <dbReference type="Proteomes" id="UP000233248"/>
    </source>
</evidence>
<evidence type="ECO:0000256" key="10">
    <source>
        <dbReference type="SAM" id="Phobius"/>
    </source>
</evidence>
<comment type="caution">
    <text evidence="12">The sequence shown here is derived from an EMBL/GenBank/DDBJ whole genome shotgun (WGS) entry which is preliminary data.</text>
</comment>
<proteinExistence type="inferred from homology"/>
<keyword evidence="12" id="KW-0449">Lipoprotein</keyword>
<protein>
    <submittedName>
        <fullName evidence="12">Apolipoprotein N-acyltransferase</fullName>
    </submittedName>
</protein>
<dbReference type="PANTHER" id="PTHR38686:SF1">
    <property type="entry name" value="APOLIPOPROTEIN N-ACYLTRANSFERASE"/>
    <property type="match status" value="1"/>
</dbReference>
<keyword evidence="3" id="KW-1003">Cell membrane</keyword>
<feature type="transmembrane region" description="Helical" evidence="10">
    <location>
        <begin position="60"/>
        <end position="80"/>
    </location>
</feature>
<gene>
    <name evidence="12" type="ORF">CP960_01070</name>
</gene>
<feature type="transmembrane region" description="Helical" evidence="10">
    <location>
        <begin position="12"/>
        <end position="31"/>
    </location>
</feature>
<dbReference type="PANTHER" id="PTHR38686">
    <property type="entry name" value="APOLIPOPROTEIN N-ACYLTRANSFERASE"/>
    <property type="match status" value="1"/>
</dbReference>
<evidence type="ECO:0000256" key="2">
    <source>
        <dbReference type="ARBA" id="ARBA00010065"/>
    </source>
</evidence>
<dbReference type="SUPFAM" id="SSF56317">
    <property type="entry name" value="Carbon-nitrogen hydrolase"/>
    <property type="match status" value="1"/>
</dbReference>